<evidence type="ECO:0000256" key="5">
    <source>
        <dbReference type="ARBA" id="ARBA00022723"/>
    </source>
</evidence>
<proteinExistence type="inferred from homology"/>
<evidence type="ECO:0000259" key="9">
    <source>
        <dbReference type="Pfam" id="PF13359"/>
    </source>
</evidence>
<evidence type="ECO:0000256" key="6">
    <source>
        <dbReference type="ARBA" id="ARBA00022801"/>
    </source>
</evidence>
<organism evidence="10 11">
    <name type="scientific">Seminavis robusta</name>
    <dbReference type="NCBI Taxonomy" id="568900"/>
    <lineage>
        <taxon>Eukaryota</taxon>
        <taxon>Sar</taxon>
        <taxon>Stramenopiles</taxon>
        <taxon>Ochrophyta</taxon>
        <taxon>Bacillariophyta</taxon>
        <taxon>Bacillariophyceae</taxon>
        <taxon>Bacillariophycidae</taxon>
        <taxon>Naviculales</taxon>
        <taxon>Naviculaceae</taxon>
        <taxon>Seminavis</taxon>
    </lineage>
</organism>
<keyword evidence="6" id="KW-0378">Hydrolase</keyword>
<accession>A0A9N8ENU5</accession>
<comment type="similarity">
    <text evidence="3">Belongs to the HARBI1 family.</text>
</comment>
<evidence type="ECO:0000313" key="10">
    <source>
        <dbReference type="EMBL" id="CAB9521960.1"/>
    </source>
</evidence>
<protein>
    <recommendedName>
        <fullName evidence="9">DDE Tnp4 domain-containing protein</fullName>
    </recommendedName>
</protein>
<keyword evidence="11" id="KW-1185">Reference proteome</keyword>
<dbReference type="InterPro" id="IPR045249">
    <property type="entry name" value="HARBI1-like"/>
</dbReference>
<evidence type="ECO:0000256" key="1">
    <source>
        <dbReference type="ARBA" id="ARBA00001968"/>
    </source>
</evidence>
<sequence length="487" mass="54967">MFLCCFLFVCALLFLPFSCGTRTHHLEDVQNFATAAFCLLVAADPELLGDKNDGRGGGKPHRYRKRKFVNDIFNELGPHYVRRAYRMEPASFWRLVRILQPYMKGGKSKRKAAQKSGAKNGLIPLPSRVSAALRYFAGGAAYDIAVVHGMGHTDVYRSVWKVVDAVNKCPKLDFSYPSDHNEQQKIADDFKELSRGVFSCCGGAADGILVWTERPSEESCESAQCGPKKFFCGRKKKFGLNMQATCDAHRRFLDIYVSHPGSTSDYLAWTSSPLYHKLERKGFMKQGICIFGDNAYVNTPTMATPYKAVGAGTKDAYNYFHSNVRITIECAFGMLTRRWGILMRPFPTSVNIAKVTAVVRCLCRLHNFCINERLARQQETPISQVGSPQEEYMSDMADRLASDEFNIVIGEGGMWQEGAGGGEEFRPEGLLHGGEHFDDISYWSRHSRRNEETLPRERMLDTIQRLGLRRTTPRHWVGKTPARSYKA</sequence>
<dbReference type="EMBL" id="CAICTM010001252">
    <property type="protein sequence ID" value="CAB9521960.1"/>
    <property type="molecule type" value="Genomic_DNA"/>
</dbReference>
<keyword evidence="5" id="KW-0479">Metal-binding</keyword>
<feature type="chain" id="PRO_5040209019" description="DDE Tnp4 domain-containing protein" evidence="8">
    <location>
        <begin position="21"/>
        <end position="487"/>
    </location>
</feature>
<gene>
    <name evidence="10" type="ORF">SEMRO_1254_G256391.1</name>
</gene>
<evidence type="ECO:0000256" key="2">
    <source>
        <dbReference type="ARBA" id="ARBA00004123"/>
    </source>
</evidence>
<dbReference type="OrthoDB" id="44748at2759"/>
<dbReference type="InterPro" id="IPR027806">
    <property type="entry name" value="HARBI1_dom"/>
</dbReference>
<keyword evidence="8" id="KW-0732">Signal</keyword>
<dbReference type="GO" id="GO:0016787">
    <property type="term" value="F:hydrolase activity"/>
    <property type="evidence" value="ECO:0007669"/>
    <property type="project" value="UniProtKB-KW"/>
</dbReference>
<evidence type="ECO:0000256" key="8">
    <source>
        <dbReference type="SAM" id="SignalP"/>
    </source>
</evidence>
<dbReference type="Pfam" id="PF13359">
    <property type="entry name" value="DDE_Tnp_4"/>
    <property type="match status" value="1"/>
</dbReference>
<evidence type="ECO:0000256" key="7">
    <source>
        <dbReference type="ARBA" id="ARBA00023242"/>
    </source>
</evidence>
<evidence type="ECO:0000256" key="4">
    <source>
        <dbReference type="ARBA" id="ARBA00022722"/>
    </source>
</evidence>
<dbReference type="PANTHER" id="PTHR22930">
    <property type="match status" value="1"/>
</dbReference>
<feature type="signal peptide" evidence="8">
    <location>
        <begin position="1"/>
        <end position="20"/>
    </location>
</feature>
<keyword evidence="4" id="KW-0540">Nuclease</keyword>
<dbReference type="AlphaFoldDB" id="A0A9N8ENU5"/>
<feature type="domain" description="DDE Tnp4" evidence="9">
    <location>
        <begin position="206"/>
        <end position="367"/>
    </location>
</feature>
<evidence type="ECO:0000313" key="11">
    <source>
        <dbReference type="Proteomes" id="UP001153069"/>
    </source>
</evidence>
<comment type="cofactor">
    <cofactor evidence="1">
        <name>a divalent metal cation</name>
        <dbReference type="ChEBI" id="CHEBI:60240"/>
    </cofactor>
</comment>
<comment type="subcellular location">
    <subcellularLocation>
        <location evidence="2">Nucleus</location>
    </subcellularLocation>
</comment>
<dbReference type="Proteomes" id="UP001153069">
    <property type="component" value="Unassembled WGS sequence"/>
</dbReference>
<comment type="caution">
    <text evidence="10">The sequence shown here is derived from an EMBL/GenBank/DDBJ whole genome shotgun (WGS) entry which is preliminary data.</text>
</comment>
<reference evidence="10" key="1">
    <citation type="submission" date="2020-06" db="EMBL/GenBank/DDBJ databases">
        <authorList>
            <consortium name="Plant Systems Biology data submission"/>
        </authorList>
    </citation>
    <scope>NUCLEOTIDE SEQUENCE</scope>
    <source>
        <strain evidence="10">D6</strain>
    </source>
</reference>
<evidence type="ECO:0000256" key="3">
    <source>
        <dbReference type="ARBA" id="ARBA00006958"/>
    </source>
</evidence>
<dbReference type="GO" id="GO:0046872">
    <property type="term" value="F:metal ion binding"/>
    <property type="evidence" value="ECO:0007669"/>
    <property type="project" value="UniProtKB-KW"/>
</dbReference>
<dbReference type="GO" id="GO:0005634">
    <property type="term" value="C:nucleus"/>
    <property type="evidence" value="ECO:0007669"/>
    <property type="project" value="UniProtKB-SubCell"/>
</dbReference>
<dbReference type="GO" id="GO:0004518">
    <property type="term" value="F:nuclease activity"/>
    <property type="evidence" value="ECO:0007669"/>
    <property type="project" value="UniProtKB-KW"/>
</dbReference>
<keyword evidence="7" id="KW-0539">Nucleus</keyword>
<name>A0A9N8ENU5_9STRA</name>